<protein>
    <submittedName>
        <fullName evidence="2">Uncharacterized protein</fullName>
    </submittedName>
</protein>
<proteinExistence type="predicted"/>
<dbReference type="AlphaFoldDB" id="A0AAX3E2R8"/>
<evidence type="ECO:0000256" key="1">
    <source>
        <dbReference type="SAM" id="SignalP"/>
    </source>
</evidence>
<accession>A0AAX3E2R8</accession>
<evidence type="ECO:0000313" key="2">
    <source>
        <dbReference type="EMBL" id="UYO41059.1"/>
    </source>
</evidence>
<gene>
    <name evidence="2" type="ORF">KQX62_07080</name>
</gene>
<dbReference type="Proteomes" id="UP001163166">
    <property type="component" value="Chromosome"/>
</dbReference>
<evidence type="ECO:0000313" key="3">
    <source>
        <dbReference type="Proteomes" id="UP001163166"/>
    </source>
</evidence>
<feature type="signal peptide" evidence="1">
    <location>
        <begin position="1"/>
        <end position="26"/>
    </location>
</feature>
<sequence length="174" mass="18121">MMSIARARQAAIILILLGISTITAGAAEPSGCAAFKWPIDRERASLTAPDKTPLTSGQTLDGLPTRAIVLALKPAAEASLPKPPERGSAPERFAGFVRIKQVGKAGTYTVALPAAAWIDAVQADRPLKPSGFGGATDCEGVRKLVRYEFGTGELLLQLSGVSSETIALAILPVE</sequence>
<feature type="chain" id="PRO_5044004947" evidence="1">
    <location>
        <begin position="27"/>
        <end position="174"/>
    </location>
</feature>
<reference evidence="2" key="1">
    <citation type="journal article" date="2022" name="Biol. Control">
        <title>In silico genomic analysis of Rhodopseudomonas palustris strains revealed potential biocontrol agents and crop yield enhancers.</title>
        <authorList>
            <person name="Surachat K."/>
            <person name="Kantachote D."/>
            <person name="Deachamag P."/>
            <person name="Wonglapsuwan M."/>
        </authorList>
    </citation>
    <scope>NUCLEOTIDE SEQUENCE</scope>
    <source>
        <strain evidence="2">TLS06</strain>
    </source>
</reference>
<keyword evidence="1" id="KW-0732">Signal</keyword>
<dbReference type="RefSeq" id="WP_264075898.1">
    <property type="nucleotide sequence ID" value="NZ_CP076676.1"/>
</dbReference>
<name>A0AAX3E2R8_RHOPL</name>
<organism evidence="2 3">
    <name type="scientific">Rhodopseudomonas palustris</name>
    <dbReference type="NCBI Taxonomy" id="1076"/>
    <lineage>
        <taxon>Bacteria</taxon>
        <taxon>Pseudomonadati</taxon>
        <taxon>Pseudomonadota</taxon>
        <taxon>Alphaproteobacteria</taxon>
        <taxon>Hyphomicrobiales</taxon>
        <taxon>Nitrobacteraceae</taxon>
        <taxon>Rhodopseudomonas</taxon>
    </lineage>
</organism>
<dbReference type="EMBL" id="CP076676">
    <property type="protein sequence ID" value="UYO41059.1"/>
    <property type="molecule type" value="Genomic_DNA"/>
</dbReference>